<organism evidence="1 2">
    <name type="scientific">Tripterygium wilfordii</name>
    <name type="common">Thunder God vine</name>
    <dbReference type="NCBI Taxonomy" id="458696"/>
    <lineage>
        <taxon>Eukaryota</taxon>
        <taxon>Viridiplantae</taxon>
        <taxon>Streptophyta</taxon>
        <taxon>Embryophyta</taxon>
        <taxon>Tracheophyta</taxon>
        <taxon>Spermatophyta</taxon>
        <taxon>Magnoliopsida</taxon>
        <taxon>eudicotyledons</taxon>
        <taxon>Gunneridae</taxon>
        <taxon>Pentapetalae</taxon>
        <taxon>rosids</taxon>
        <taxon>fabids</taxon>
        <taxon>Celastrales</taxon>
        <taxon>Celastraceae</taxon>
        <taxon>Tripterygium</taxon>
    </lineage>
</organism>
<gene>
    <name evidence="1" type="ORF">HS088_TW18G00775</name>
</gene>
<dbReference type="InterPro" id="IPR004926">
    <property type="entry name" value="LEA_3a"/>
</dbReference>
<protein>
    <submittedName>
        <fullName evidence="1">Putative Senescence-associated21</fullName>
    </submittedName>
</protein>
<evidence type="ECO:0000313" key="1">
    <source>
        <dbReference type="EMBL" id="KAF5732086.1"/>
    </source>
</evidence>
<dbReference type="AlphaFoldDB" id="A0A7J7CEE5"/>
<reference evidence="1 2" key="1">
    <citation type="journal article" date="2020" name="Nat. Commun.">
        <title>Genome of Tripterygium wilfordii and identification of cytochrome P450 involved in triptolide biosynthesis.</title>
        <authorList>
            <person name="Tu L."/>
            <person name="Su P."/>
            <person name="Zhang Z."/>
            <person name="Gao L."/>
            <person name="Wang J."/>
            <person name="Hu T."/>
            <person name="Zhou J."/>
            <person name="Zhang Y."/>
            <person name="Zhao Y."/>
            <person name="Liu Y."/>
            <person name="Song Y."/>
            <person name="Tong Y."/>
            <person name="Lu Y."/>
            <person name="Yang J."/>
            <person name="Xu C."/>
            <person name="Jia M."/>
            <person name="Peters R.J."/>
            <person name="Huang L."/>
            <person name="Gao W."/>
        </authorList>
    </citation>
    <scope>NUCLEOTIDE SEQUENCE [LARGE SCALE GENOMIC DNA]</scope>
    <source>
        <strain evidence="2">cv. XIE 37</strain>
        <tissue evidence="1">Leaf</tissue>
    </source>
</reference>
<evidence type="ECO:0000313" key="2">
    <source>
        <dbReference type="Proteomes" id="UP000593562"/>
    </source>
</evidence>
<dbReference type="Pfam" id="PF03242">
    <property type="entry name" value="LEA_3a"/>
    <property type="match status" value="1"/>
</dbReference>
<dbReference type="PANTHER" id="PTHR33509">
    <property type="entry name" value="LATE EMBRYOGENIS ABUNDANT PROTEIN 2-RELATED"/>
    <property type="match status" value="1"/>
</dbReference>
<comment type="caution">
    <text evidence="1">The sequence shown here is derived from an EMBL/GenBank/DDBJ whole genome shotgun (WGS) entry which is preliminary data.</text>
</comment>
<sequence length="85" mass="9795">MAKLLDNCFHFIRRSYSVAAENMRMQPPPAAMRKVGDLGAGFTAKSEEIYWMKDPKTGNWVPESHFDEVDVAELRDKLLPKKVKR</sequence>
<dbReference type="OrthoDB" id="780319at2759"/>
<dbReference type="EMBL" id="JAAARO010000018">
    <property type="protein sequence ID" value="KAF5732086.1"/>
    <property type="molecule type" value="Genomic_DNA"/>
</dbReference>
<proteinExistence type="predicted"/>
<name>A0A7J7CEE5_TRIWF</name>
<dbReference type="Proteomes" id="UP000593562">
    <property type="component" value="Unassembled WGS sequence"/>
</dbReference>
<dbReference type="InParanoid" id="A0A7J7CEE5"/>
<keyword evidence="2" id="KW-1185">Reference proteome</keyword>
<accession>A0A7J7CEE5</accession>
<dbReference type="PANTHER" id="PTHR33509:SF21">
    <property type="entry name" value="OS02G0564600 PROTEIN"/>
    <property type="match status" value="1"/>
</dbReference>